<dbReference type="EMBL" id="CP036266">
    <property type="protein sequence ID" value="QDT21925.1"/>
    <property type="molecule type" value="Genomic_DNA"/>
</dbReference>
<reference evidence="1 2" key="1">
    <citation type="submission" date="2019-02" db="EMBL/GenBank/DDBJ databases">
        <title>Deep-cultivation of Planctomycetes and their phenomic and genomic characterization uncovers novel biology.</title>
        <authorList>
            <person name="Wiegand S."/>
            <person name="Jogler M."/>
            <person name="Boedeker C."/>
            <person name="Pinto D."/>
            <person name="Vollmers J."/>
            <person name="Rivas-Marin E."/>
            <person name="Kohn T."/>
            <person name="Peeters S.H."/>
            <person name="Heuer A."/>
            <person name="Rast P."/>
            <person name="Oberbeckmann S."/>
            <person name="Bunk B."/>
            <person name="Jeske O."/>
            <person name="Meyerdierks A."/>
            <person name="Storesund J.E."/>
            <person name="Kallscheuer N."/>
            <person name="Luecker S."/>
            <person name="Lage O.M."/>
            <person name="Pohl T."/>
            <person name="Merkel B.J."/>
            <person name="Hornburger P."/>
            <person name="Mueller R.-W."/>
            <person name="Bruemmer F."/>
            <person name="Labrenz M."/>
            <person name="Spormann A.M."/>
            <person name="Op den Camp H."/>
            <person name="Overmann J."/>
            <person name="Amann R."/>
            <person name="Jetten M.S.M."/>
            <person name="Mascher T."/>
            <person name="Medema M.H."/>
            <person name="Devos D.P."/>
            <person name="Kaster A.-K."/>
            <person name="Ovreas L."/>
            <person name="Rohde M."/>
            <person name="Galperin M.Y."/>
            <person name="Jogler C."/>
        </authorList>
    </citation>
    <scope>NUCLEOTIDE SEQUENCE [LARGE SCALE GENOMIC DNA]</scope>
    <source>
        <strain evidence="1 2">HG66A1</strain>
    </source>
</reference>
<proteinExistence type="predicted"/>
<keyword evidence="2" id="KW-1185">Reference proteome</keyword>
<dbReference type="AlphaFoldDB" id="A0A517PRC4"/>
<evidence type="ECO:0000313" key="1">
    <source>
        <dbReference type="EMBL" id="QDT21925.1"/>
    </source>
</evidence>
<evidence type="ECO:0000313" key="2">
    <source>
        <dbReference type="Proteomes" id="UP000320421"/>
    </source>
</evidence>
<dbReference type="RefSeq" id="WP_145186996.1">
    <property type="nucleotide sequence ID" value="NZ_CP036266.1"/>
</dbReference>
<organism evidence="1 2">
    <name type="scientific">Gimesia chilikensis</name>
    <dbReference type="NCBI Taxonomy" id="2605989"/>
    <lineage>
        <taxon>Bacteria</taxon>
        <taxon>Pseudomonadati</taxon>
        <taxon>Planctomycetota</taxon>
        <taxon>Planctomycetia</taxon>
        <taxon>Planctomycetales</taxon>
        <taxon>Planctomycetaceae</taxon>
        <taxon>Gimesia</taxon>
    </lineage>
</organism>
<name>A0A517PRC4_9PLAN</name>
<dbReference type="OrthoDB" id="280449at2"/>
<accession>A0A517PRC4</accession>
<protein>
    <submittedName>
        <fullName evidence="1">Uncharacterized protein</fullName>
    </submittedName>
</protein>
<gene>
    <name evidence="1" type="ORF">HG66A1_37300</name>
</gene>
<dbReference type="Proteomes" id="UP000320421">
    <property type="component" value="Chromosome"/>
</dbReference>
<sequence length="209" mass="23737">MDDSERTFMGGNRNPERFGFSVRASLGSEPDQSVIDRAAVLLGRDAFFVDKKGYECELIAAAIHEPTNRVAYVESRAKERRWTSMIDVSIKVHLREADGKDRSVDIESYNPFFGCDVGFFEWLGETAVLIYTEKHDTYVCAFGSEWPPRFIEIENRWVINEGMLGYLGYKQKQVQRLTLPELSQLAPVSLDEAKAAGLLPVVRYGLDEK</sequence>